<gene>
    <name evidence="3" type="ORF">D8M06_19130</name>
</gene>
<reference evidence="3 4" key="1">
    <citation type="journal article" date="2016" name="Int. J. Syst. Evol. Microbiol.">
        <title>Oceanobacillus halophilus sp. nov., a novel moderately halophilic bacterium from a hypersaline lake.</title>
        <authorList>
            <person name="Amoozegar M.A."/>
            <person name="Bagheri M."/>
            <person name="Makhdoumi A."/>
            <person name="Nikou M.M."/>
            <person name="Fazeli S.A.S."/>
            <person name="Schumann P."/>
            <person name="Sproer C."/>
            <person name="Sanchez-Porro C."/>
            <person name="Ventosa A."/>
        </authorList>
    </citation>
    <scope>NUCLEOTIDE SEQUENCE [LARGE SCALE GENOMIC DNA]</scope>
    <source>
        <strain evidence="3 4">DSM 23996</strain>
    </source>
</reference>
<dbReference type="InterPro" id="IPR025623">
    <property type="entry name" value="YusW"/>
</dbReference>
<evidence type="ECO:0008006" key="5">
    <source>
        <dbReference type="Google" id="ProtNLM"/>
    </source>
</evidence>
<keyword evidence="4" id="KW-1185">Reference proteome</keyword>
<accession>A0A494ZT83</accession>
<dbReference type="OrthoDB" id="2452750at2"/>
<feature type="chain" id="PRO_5019869571" description="YusW-like protein" evidence="2">
    <location>
        <begin position="23"/>
        <end position="165"/>
    </location>
</feature>
<comment type="caution">
    <text evidence="3">The sequence shown here is derived from an EMBL/GenBank/DDBJ whole genome shotgun (WGS) entry which is preliminary data.</text>
</comment>
<organism evidence="3 4">
    <name type="scientific">Oceanobacillus halophilus</name>
    <dbReference type="NCBI Taxonomy" id="930130"/>
    <lineage>
        <taxon>Bacteria</taxon>
        <taxon>Bacillati</taxon>
        <taxon>Bacillota</taxon>
        <taxon>Bacilli</taxon>
        <taxon>Bacillales</taxon>
        <taxon>Bacillaceae</taxon>
        <taxon>Oceanobacillus</taxon>
    </lineage>
</organism>
<dbReference type="RefSeq" id="WP_121206183.1">
    <property type="nucleotide sequence ID" value="NZ_RBZP01000034.1"/>
</dbReference>
<dbReference type="PROSITE" id="PS51257">
    <property type="entry name" value="PROKAR_LIPOPROTEIN"/>
    <property type="match status" value="1"/>
</dbReference>
<proteinExistence type="predicted"/>
<evidence type="ECO:0000256" key="2">
    <source>
        <dbReference type="SAM" id="SignalP"/>
    </source>
</evidence>
<evidence type="ECO:0000313" key="4">
    <source>
        <dbReference type="Proteomes" id="UP000269301"/>
    </source>
</evidence>
<dbReference type="Pfam" id="PF14039">
    <property type="entry name" value="YusW"/>
    <property type="match status" value="1"/>
</dbReference>
<sequence length="165" mass="18835">MKKSLIWIGIFMILPLILIACGDNDDVDNPPQNTTEEEQQQAEETNTNTANENTDNGTNTGYSFTNFELEADYTDTNDALDVEYEKEQNEKIEASYRDQSQEIDLHGDAAMEELDQLFSSFTFDEDTPDDEVLNTVIEAFNIPEDAKNIELEIQFNSGTEKEYHK</sequence>
<dbReference type="Proteomes" id="UP000269301">
    <property type="component" value="Unassembled WGS sequence"/>
</dbReference>
<keyword evidence="2" id="KW-0732">Signal</keyword>
<evidence type="ECO:0000313" key="3">
    <source>
        <dbReference type="EMBL" id="RKQ28174.1"/>
    </source>
</evidence>
<dbReference type="EMBL" id="RBZP01000034">
    <property type="protein sequence ID" value="RKQ28174.1"/>
    <property type="molecule type" value="Genomic_DNA"/>
</dbReference>
<feature type="compositionally biased region" description="Low complexity" evidence="1">
    <location>
        <begin position="42"/>
        <end position="61"/>
    </location>
</feature>
<protein>
    <recommendedName>
        <fullName evidence="5">YusW-like protein</fullName>
    </recommendedName>
</protein>
<feature type="signal peptide" evidence="2">
    <location>
        <begin position="1"/>
        <end position="22"/>
    </location>
</feature>
<feature type="region of interest" description="Disordered" evidence="1">
    <location>
        <begin position="27"/>
        <end position="63"/>
    </location>
</feature>
<name>A0A494ZT83_9BACI</name>
<dbReference type="AlphaFoldDB" id="A0A494ZT83"/>
<evidence type="ECO:0000256" key="1">
    <source>
        <dbReference type="SAM" id="MobiDB-lite"/>
    </source>
</evidence>